<dbReference type="Pfam" id="PF05954">
    <property type="entry name" value="Phage_GPD"/>
    <property type="match status" value="1"/>
</dbReference>
<evidence type="ECO:0000259" key="1">
    <source>
        <dbReference type="Pfam" id="PF04717"/>
    </source>
</evidence>
<evidence type="ECO:0000313" key="2">
    <source>
        <dbReference type="EMBL" id="AOM78345.1"/>
    </source>
</evidence>
<dbReference type="Gene3D" id="3.55.50.10">
    <property type="entry name" value="Baseplate protein-like domains"/>
    <property type="match status" value="1"/>
</dbReference>
<dbReference type="Pfam" id="PF04717">
    <property type="entry name" value="Phage_base_V"/>
    <property type="match status" value="1"/>
</dbReference>
<dbReference type="SUPFAM" id="SSF69349">
    <property type="entry name" value="Phage fibre proteins"/>
    <property type="match status" value="1"/>
</dbReference>
<evidence type="ECO:0000313" key="3">
    <source>
        <dbReference type="Proteomes" id="UP000094313"/>
    </source>
</evidence>
<dbReference type="InterPro" id="IPR037026">
    <property type="entry name" value="Vgr_OB-fold_dom_sf"/>
</dbReference>
<sequence>MEERIITTISIDGKPISTFSNLMIRQSFNNHHFFELYVNHDTFENLGDYRPNNSKGHIGKQILVTITETLSRAETLFAGVICEVAMEQSHGMHGELVLRGYSPTILMDYGPVLQSYMAKSLSEIVQKATMKMVSNDLNMKVAPKFAKKINYMVQYKESTFSFLNRLSAEYGEWFYYDGQNTYFGRPKEQKEISLTYGREISAMNWSMKVSPVNFSQYSYNSDNDYIHETSAPSTEGSENDNGFAAAASGKMFSEDINIPIKPRVQDQQELAELIAARKAAATADLVALVAKTSSPAVMIGGIANIRVSKKGILDFVTEDYGKYLLTSIVHEVDGNGRYRNTIEGIPALNEVIPVKQARYPVAEAQVGTVKYNNDPMNMGRVKVELLWQKPLNETTDWVRVLTPDAGSSDLISINRGYVFVPEVGDQVIVGFRYNDPNRPFIMGSIFHGKTAGGGLEQNHLKSITTRTGHLVEFDDSEERHGIKITDKNSNIIHIDTKGNNITVTANETMTFNAKNMKINVAENMDMQIGQNMTTNAGENIKVRAVQWHELSAKDIKEKAEASITVQSKKHSNTADDVRVVSSVADLQMFSGKSIVAKSAEKSKLF</sequence>
<dbReference type="SUPFAM" id="SSF69255">
    <property type="entry name" value="gp5 N-terminal domain-like"/>
    <property type="match status" value="1"/>
</dbReference>
<dbReference type="SUPFAM" id="SSF69279">
    <property type="entry name" value="Phage tail proteins"/>
    <property type="match status" value="1"/>
</dbReference>
<keyword evidence="3" id="KW-1185">Reference proteome</keyword>
<dbReference type="EMBL" id="CP017141">
    <property type="protein sequence ID" value="AOM78345.1"/>
    <property type="molecule type" value="Genomic_DNA"/>
</dbReference>
<protein>
    <recommendedName>
        <fullName evidence="1">Gp5/Type VI secretion system Vgr protein OB-fold domain-containing protein</fullName>
    </recommendedName>
</protein>
<organism evidence="2 3">
    <name type="scientific">Pedobacter steynii</name>
    <dbReference type="NCBI Taxonomy" id="430522"/>
    <lineage>
        <taxon>Bacteria</taxon>
        <taxon>Pseudomonadati</taxon>
        <taxon>Bacteroidota</taxon>
        <taxon>Sphingobacteriia</taxon>
        <taxon>Sphingobacteriales</taxon>
        <taxon>Sphingobacteriaceae</taxon>
        <taxon>Pedobacter</taxon>
    </lineage>
</organism>
<dbReference type="OrthoDB" id="727155at2"/>
<dbReference type="RefSeq" id="WP_069380010.1">
    <property type="nucleotide sequence ID" value="NZ_CP017141.1"/>
</dbReference>
<dbReference type="Proteomes" id="UP000094313">
    <property type="component" value="Chromosome"/>
</dbReference>
<name>A0A1D7QI42_9SPHI</name>
<accession>A0A1D7QI42</accession>
<gene>
    <name evidence="2" type="ORF">BFS30_14865</name>
</gene>
<feature type="domain" description="Gp5/Type VI secretion system Vgr protein OB-fold" evidence="1">
    <location>
        <begin position="366"/>
        <end position="446"/>
    </location>
</feature>
<reference evidence="2 3" key="1">
    <citation type="submission" date="2016-08" db="EMBL/GenBank/DDBJ databases">
        <authorList>
            <person name="Seilhamer J.J."/>
        </authorList>
    </citation>
    <scope>NUCLEOTIDE SEQUENCE [LARGE SCALE GENOMIC DNA]</scope>
    <source>
        <strain evidence="2 3">DX4</strain>
    </source>
</reference>
<dbReference type="KEGG" id="psty:BFS30_14865"/>
<proteinExistence type="predicted"/>
<dbReference type="InterPro" id="IPR006531">
    <property type="entry name" value="Gp5/Vgr_OB"/>
</dbReference>
<dbReference type="Gene3D" id="2.40.50.230">
    <property type="entry name" value="Gp5 N-terminal domain"/>
    <property type="match status" value="1"/>
</dbReference>
<dbReference type="AlphaFoldDB" id="A0A1D7QI42"/>